<reference evidence="2 3" key="1">
    <citation type="submission" date="2022-11" db="EMBL/GenBank/DDBJ databases">
        <title>Genome Sequencing of Nocardia sp. ON39_IFM12276 and assembly.</title>
        <authorList>
            <person name="Shimojima M."/>
            <person name="Toyokawa M."/>
            <person name="Uesaka K."/>
        </authorList>
    </citation>
    <scope>NUCLEOTIDE SEQUENCE [LARGE SCALE GENOMIC DNA]</scope>
    <source>
        <strain evidence="2 3">IFM 12276</strain>
    </source>
</reference>
<sequence length="137" mass="15405">MVHYIDPVQLDTTELQQHLAAGTPVVVSIRAEAGHTHLIDWARRHNLFVRIDRASDWGNPYIIGRHGNRDDVITAHAHHIPRRVDLLTRLRRGALAGHVLGCWSAPKPCHGHTLSALSLDPDLDPLAAVRIQQRRRT</sequence>
<proteinExistence type="predicted"/>
<name>A0ABM8D0Z0_9NOCA</name>
<evidence type="ECO:0000259" key="1">
    <source>
        <dbReference type="Pfam" id="PF14216"/>
    </source>
</evidence>
<organism evidence="2 3">
    <name type="scientific">Nocardia sputorum</name>
    <dbReference type="NCBI Taxonomy" id="2984338"/>
    <lineage>
        <taxon>Bacteria</taxon>
        <taxon>Bacillati</taxon>
        <taxon>Actinomycetota</taxon>
        <taxon>Actinomycetes</taxon>
        <taxon>Mycobacteriales</taxon>
        <taxon>Nocardiaceae</taxon>
        <taxon>Nocardia</taxon>
    </lineage>
</organism>
<dbReference type="Proteomes" id="UP001317870">
    <property type="component" value="Chromosome"/>
</dbReference>
<dbReference type="RefSeq" id="WP_281873972.1">
    <property type="nucleotide sequence ID" value="NZ_AP026978.1"/>
</dbReference>
<accession>A0ABM8D0Z0</accession>
<dbReference type="Pfam" id="PF14216">
    <property type="entry name" value="DUF4326"/>
    <property type="match status" value="1"/>
</dbReference>
<evidence type="ECO:0000313" key="2">
    <source>
        <dbReference type="EMBL" id="BDU00991.1"/>
    </source>
</evidence>
<feature type="domain" description="DUF4326" evidence="1">
    <location>
        <begin position="44"/>
        <end position="114"/>
    </location>
</feature>
<dbReference type="InterPro" id="IPR025475">
    <property type="entry name" value="DUF4326"/>
</dbReference>
<gene>
    <name evidence="2" type="ORF">IFM12276_40190</name>
</gene>
<protein>
    <recommendedName>
        <fullName evidence="1">DUF4326 domain-containing protein</fullName>
    </recommendedName>
</protein>
<evidence type="ECO:0000313" key="3">
    <source>
        <dbReference type="Proteomes" id="UP001317870"/>
    </source>
</evidence>
<dbReference type="EMBL" id="AP026978">
    <property type="protein sequence ID" value="BDU00991.1"/>
    <property type="molecule type" value="Genomic_DNA"/>
</dbReference>
<keyword evidence="3" id="KW-1185">Reference proteome</keyword>